<sequence>MVKTRREFISLAVASGIALQFSAPVFAAASQRKTREKRAVPPEATVITQVFGDGIRATGLALYYPEPVDGAQLNIHDFTVTGRRITGIFTSESSDPAGRSSRGRYVIVQLSPEDKNAPLARKVPDNGKNNAGSGPGGPGKAGSVPVTDTVYPAPTLTYQQTGTLPLANGHTVAPEQTAEHSTAVNNLIVDDFRQLEFHDPKTDRHLKYNLFVPAGYTAERAWPLVLFMHDAGATSDVTRTTLYQGLGAVCWASPEDQAKRPCFVLAPQYDEIIADDDNQTSSMMETTINLIRHLSETYNIDSKRRYTTGQSGGCMMSIAMDIHYPGFFAASLLVAGQWDPAQVKPLASQNLWIVVSEDDAKAWPGENAIVAELEKYGAKITRAEWDGTWDAAQFRQAFNRMDTRHTPINYVTFRKGTVIPAGESTAGASGHRNTWRIAYTIEPLREWIFRQHL</sequence>
<feature type="chain" id="PRO_5001793465" evidence="3">
    <location>
        <begin position="28"/>
        <end position="453"/>
    </location>
</feature>
<evidence type="ECO:0000256" key="1">
    <source>
        <dbReference type="ARBA" id="ARBA00022729"/>
    </source>
</evidence>
<evidence type="ECO:0000256" key="3">
    <source>
        <dbReference type="SAM" id="SignalP"/>
    </source>
</evidence>
<dbReference type="InterPro" id="IPR050955">
    <property type="entry name" value="Plant_Biomass_Hydrol_Est"/>
</dbReference>
<dbReference type="InterPro" id="IPR041172">
    <property type="entry name" value="EstA_Ig-like_N"/>
</dbReference>
<keyword evidence="1 3" id="KW-0732">Signal</keyword>
<dbReference type="InterPro" id="IPR006311">
    <property type="entry name" value="TAT_signal"/>
</dbReference>
<dbReference type="AlphaFoldDB" id="A0A085JFC4"/>
<evidence type="ECO:0000313" key="5">
    <source>
        <dbReference type="EMBL" id="KFD19170.1"/>
    </source>
</evidence>
<reference evidence="5 6" key="1">
    <citation type="submission" date="2014-05" db="EMBL/GenBank/DDBJ databases">
        <title>ATOL: Assembling a taxonomically balanced genome-scale reconstruction of the evolutionary history of the Enterobacteriaceae.</title>
        <authorList>
            <person name="Plunkett G.III."/>
            <person name="Neeno-Eckwall E.C."/>
            <person name="Glasner J.D."/>
            <person name="Perna N.T."/>
        </authorList>
    </citation>
    <scope>NUCLEOTIDE SEQUENCE [LARGE SCALE GENOMIC DNA]</scope>
    <source>
        <strain evidence="5 6">ATCC 33301</strain>
    </source>
</reference>
<dbReference type="OrthoDB" id="9764953at2"/>
<dbReference type="InterPro" id="IPR029058">
    <property type="entry name" value="AB_hydrolase_fold"/>
</dbReference>
<accession>A0A085JFC4</accession>
<dbReference type="PANTHER" id="PTHR43037:SF1">
    <property type="entry name" value="BLL1128 PROTEIN"/>
    <property type="match status" value="1"/>
</dbReference>
<feature type="signal peptide" evidence="3">
    <location>
        <begin position="1"/>
        <end position="27"/>
    </location>
</feature>
<feature type="region of interest" description="Disordered" evidence="2">
    <location>
        <begin position="116"/>
        <end position="148"/>
    </location>
</feature>
<gene>
    <name evidence="5" type="ORF">GTPT_1957</name>
</gene>
<evidence type="ECO:0000256" key="2">
    <source>
        <dbReference type="SAM" id="MobiDB-lite"/>
    </source>
</evidence>
<name>A0A085JFC4_9GAMM</name>
<feature type="domain" description="Esterase Ig-like N-terminal" evidence="4">
    <location>
        <begin position="44"/>
        <end position="172"/>
    </location>
</feature>
<comment type="caution">
    <text evidence="5">The sequence shown here is derived from an EMBL/GenBank/DDBJ whole genome shotgun (WGS) entry which is preliminary data.</text>
</comment>
<protein>
    <submittedName>
        <fullName evidence="5">Putative exported protein</fullName>
    </submittedName>
</protein>
<dbReference type="Pfam" id="PF18435">
    <property type="entry name" value="EstA_Ig_like"/>
    <property type="match status" value="1"/>
</dbReference>
<dbReference type="Proteomes" id="UP000028602">
    <property type="component" value="Unassembled WGS sequence"/>
</dbReference>
<dbReference type="EMBL" id="JMPR01000033">
    <property type="protein sequence ID" value="KFD19170.1"/>
    <property type="molecule type" value="Genomic_DNA"/>
</dbReference>
<dbReference type="SUPFAM" id="SSF53474">
    <property type="entry name" value="alpha/beta-Hydrolases"/>
    <property type="match status" value="1"/>
</dbReference>
<dbReference type="eggNOG" id="COG4099">
    <property type="taxonomic scope" value="Bacteria"/>
</dbReference>
<dbReference type="Gene3D" id="3.40.50.1820">
    <property type="entry name" value="alpha/beta hydrolase"/>
    <property type="match status" value="1"/>
</dbReference>
<keyword evidence="6" id="KW-1185">Reference proteome</keyword>
<evidence type="ECO:0000313" key="6">
    <source>
        <dbReference type="Proteomes" id="UP000028602"/>
    </source>
</evidence>
<organism evidence="5 6">
    <name type="scientific">Tatumella ptyseos ATCC 33301</name>
    <dbReference type="NCBI Taxonomy" id="1005995"/>
    <lineage>
        <taxon>Bacteria</taxon>
        <taxon>Pseudomonadati</taxon>
        <taxon>Pseudomonadota</taxon>
        <taxon>Gammaproteobacteria</taxon>
        <taxon>Enterobacterales</taxon>
        <taxon>Erwiniaceae</taxon>
        <taxon>Tatumella</taxon>
    </lineage>
</organism>
<dbReference type="PANTHER" id="PTHR43037">
    <property type="entry name" value="UNNAMED PRODUCT-RELATED"/>
    <property type="match status" value="1"/>
</dbReference>
<dbReference type="Gene3D" id="2.60.40.2180">
    <property type="match status" value="1"/>
</dbReference>
<dbReference type="RefSeq" id="WP_029990170.1">
    <property type="nucleotide sequence ID" value="NZ_ATMJ01000018.1"/>
</dbReference>
<dbReference type="PROSITE" id="PS51318">
    <property type="entry name" value="TAT"/>
    <property type="match status" value="1"/>
</dbReference>
<proteinExistence type="predicted"/>
<evidence type="ECO:0000259" key="4">
    <source>
        <dbReference type="Pfam" id="PF18435"/>
    </source>
</evidence>